<organism evidence="2 3">
    <name type="scientific">Rhodocollybia butyracea</name>
    <dbReference type="NCBI Taxonomy" id="206335"/>
    <lineage>
        <taxon>Eukaryota</taxon>
        <taxon>Fungi</taxon>
        <taxon>Dikarya</taxon>
        <taxon>Basidiomycota</taxon>
        <taxon>Agaricomycotina</taxon>
        <taxon>Agaricomycetes</taxon>
        <taxon>Agaricomycetidae</taxon>
        <taxon>Agaricales</taxon>
        <taxon>Marasmiineae</taxon>
        <taxon>Omphalotaceae</taxon>
        <taxon>Rhodocollybia</taxon>
    </lineage>
</organism>
<sequence>MMMENIHSNISCRDVIETIPCIKKKAAWVLRWVNDEFGECLVVFAAVEGIFSGSFTSIIWMKKYTLPVSLIGMNATLMCQYIKFVVLGNKKHYKLTNPYDQLFQEAGFGLLQGWHEPFGG</sequence>
<dbReference type="InterPro" id="IPR000358">
    <property type="entry name" value="RNR_small_fam"/>
</dbReference>
<name>A0A9P5UCJ2_9AGAR</name>
<dbReference type="Gene3D" id="1.10.620.20">
    <property type="entry name" value="Ribonucleotide Reductase, subunit A"/>
    <property type="match status" value="1"/>
</dbReference>
<keyword evidence="1" id="KW-0812">Transmembrane</keyword>
<dbReference type="GO" id="GO:0009263">
    <property type="term" value="P:deoxyribonucleotide biosynthetic process"/>
    <property type="evidence" value="ECO:0007669"/>
    <property type="project" value="InterPro"/>
</dbReference>
<keyword evidence="1" id="KW-1133">Transmembrane helix</keyword>
<dbReference type="Pfam" id="PF00268">
    <property type="entry name" value="Ribonuc_red_sm"/>
    <property type="match status" value="1"/>
</dbReference>
<comment type="caution">
    <text evidence="2">The sequence shown here is derived from an EMBL/GenBank/DDBJ whole genome shotgun (WGS) entry which is preliminary data.</text>
</comment>
<feature type="transmembrane region" description="Helical" evidence="1">
    <location>
        <begin position="40"/>
        <end position="60"/>
    </location>
</feature>
<proteinExistence type="predicted"/>
<evidence type="ECO:0000313" key="2">
    <source>
        <dbReference type="EMBL" id="KAF9074192.1"/>
    </source>
</evidence>
<accession>A0A9P5UCJ2</accession>
<feature type="transmembrane region" description="Helical" evidence="1">
    <location>
        <begin position="66"/>
        <end position="86"/>
    </location>
</feature>
<dbReference type="PANTHER" id="PTHR23409">
    <property type="entry name" value="RIBONUCLEOSIDE-DIPHOSPHATE REDUCTASE SMALL CHAIN"/>
    <property type="match status" value="1"/>
</dbReference>
<dbReference type="GO" id="GO:0016491">
    <property type="term" value="F:oxidoreductase activity"/>
    <property type="evidence" value="ECO:0007669"/>
    <property type="project" value="InterPro"/>
</dbReference>
<dbReference type="InterPro" id="IPR012348">
    <property type="entry name" value="RNR-like"/>
</dbReference>
<reference evidence="2" key="1">
    <citation type="submission" date="2020-11" db="EMBL/GenBank/DDBJ databases">
        <authorList>
            <consortium name="DOE Joint Genome Institute"/>
            <person name="Ahrendt S."/>
            <person name="Riley R."/>
            <person name="Andreopoulos W."/>
            <person name="Labutti K."/>
            <person name="Pangilinan J."/>
            <person name="Ruiz-Duenas F.J."/>
            <person name="Barrasa J.M."/>
            <person name="Sanchez-Garcia M."/>
            <person name="Camarero S."/>
            <person name="Miyauchi S."/>
            <person name="Serrano A."/>
            <person name="Linde D."/>
            <person name="Babiker R."/>
            <person name="Drula E."/>
            <person name="Ayuso-Fernandez I."/>
            <person name="Pacheco R."/>
            <person name="Padilla G."/>
            <person name="Ferreira P."/>
            <person name="Barriuso J."/>
            <person name="Kellner H."/>
            <person name="Castanera R."/>
            <person name="Alfaro M."/>
            <person name="Ramirez L."/>
            <person name="Pisabarro A.G."/>
            <person name="Kuo A."/>
            <person name="Tritt A."/>
            <person name="Lipzen A."/>
            <person name="He G."/>
            <person name="Yan M."/>
            <person name="Ng V."/>
            <person name="Cullen D."/>
            <person name="Martin F."/>
            <person name="Rosso M.-N."/>
            <person name="Henrissat B."/>
            <person name="Hibbett D."/>
            <person name="Martinez A.T."/>
            <person name="Grigoriev I.V."/>
        </authorList>
    </citation>
    <scope>NUCLEOTIDE SEQUENCE</scope>
    <source>
        <strain evidence="2">AH 40177</strain>
    </source>
</reference>
<evidence type="ECO:0000313" key="3">
    <source>
        <dbReference type="Proteomes" id="UP000772434"/>
    </source>
</evidence>
<dbReference type="PANTHER" id="PTHR23409:SF18">
    <property type="entry name" value="RIBONUCLEOSIDE-DIPHOSPHATE REDUCTASE SUBUNIT M2"/>
    <property type="match status" value="1"/>
</dbReference>
<keyword evidence="3" id="KW-1185">Reference proteome</keyword>
<keyword evidence="1" id="KW-0472">Membrane</keyword>
<dbReference type="SUPFAM" id="SSF47240">
    <property type="entry name" value="Ferritin-like"/>
    <property type="match status" value="1"/>
</dbReference>
<protein>
    <submittedName>
        <fullName evidence="2">Ferritin-like superfamily</fullName>
    </submittedName>
</protein>
<dbReference type="Proteomes" id="UP000772434">
    <property type="component" value="Unassembled WGS sequence"/>
</dbReference>
<gene>
    <name evidence="2" type="ORF">BDP27DRAFT_1359711</name>
</gene>
<dbReference type="OrthoDB" id="2686750at2759"/>
<dbReference type="InterPro" id="IPR009078">
    <property type="entry name" value="Ferritin-like_SF"/>
</dbReference>
<dbReference type="EMBL" id="JADNRY010000014">
    <property type="protein sequence ID" value="KAF9074192.1"/>
    <property type="molecule type" value="Genomic_DNA"/>
</dbReference>
<evidence type="ECO:0000256" key="1">
    <source>
        <dbReference type="SAM" id="Phobius"/>
    </source>
</evidence>
<dbReference type="AlphaFoldDB" id="A0A9P5UCJ2"/>